<dbReference type="EMBL" id="CAVLGL010000090">
    <property type="protein sequence ID" value="CAK1594384.1"/>
    <property type="molecule type" value="Genomic_DNA"/>
</dbReference>
<keyword evidence="2" id="KW-0238">DNA-binding</keyword>
<comment type="subcellular location">
    <subcellularLocation>
        <location evidence="1 2">Nucleus</location>
    </subcellularLocation>
</comment>
<keyword evidence="5" id="KW-1185">Reference proteome</keyword>
<reference evidence="4 5" key="1">
    <citation type="submission" date="2023-11" db="EMBL/GenBank/DDBJ databases">
        <authorList>
            <person name="Hedman E."/>
            <person name="Englund M."/>
            <person name="Stromberg M."/>
            <person name="Nyberg Akerstrom W."/>
            <person name="Nylinder S."/>
            <person name="Jareborg N."/>
            <person name="Kallberg Y."/>
            <person name="Kronander E."/>
        </authorList>
    </citation>
    <scope>NUCLEOTIDE SEQUENCE [LARGE SCALE GENOMIC DNA]</scope>
</reference>
<comment type="caution">
    <text evidence="4">The sequence shown here is derived from an EMBL/GenBank/DDBJ whole genome shotgun (WGS) entry which is preliminary data.</text>
</comment>
<proteinExistence type="predicted"/>
<feature type="DNA-binding region" description="H-T-H motif" evidence="2">
    <location>
        <begin position="15"/>
        <end position="35"/>
    </location>
</feature>
<accession>A0AAV1LK15</accession>
<sequence>MEKAISVVRNEEMGFLKASKEFKVLRSTLKQRVKGINKAVENIKVLGSRRPNFSPEQEEELVQHILVMEKRFYRLTSQDVRRLAYQMAERNNIKHNFNKDTQMAGKAKLSTSSYF</sequence>
<dbReference type="GO" id="GO:0003677">
    <property type="term" value="F:DNA binding"/>
    <property type="evidence" value="ECO:0007669"/>
    <property type="project" value="UniProtKB-UniRule"/>
</dbReference>
<dbReference type="Pfam" id="PF05225">
    <property type="entry name" value="HTH_psq"/>
    <property type="match status" value="1"/>
</dbReference>
<dbReference type="GO" id="GO:0005634">
    <property type="term" value="C:nucleus"/>
    <property type="evidence" value="ECO:0007669"/>
    <property type="project" value="UniProtKB-SubCell"/>
</dbReference>
<evidence type="ECO:0000313" key="5">
    <source>
        <dbReference type="Proteomes" id="UP001314205"/>
    </source>
</evidence>
<dbReference type="SUPFAM" id="SSF46689">
    <property type="entry name" value="Homeodomain-like"/>
    <property type="match status" value="1"/>
</dbReference>
<feature type="domain" description="HTH psq-type" evidence="3">
    <location>
        <begin position="1"/>
        <end position="39"/>
    </location>
</feature>
<evidence type="ECO:0000313" key="4">
    <source>
        <dbReference type="EMBL" id="CAK1594384.1"/>
    </source>
</evidence>
<organism evidence="4 5">
    <name type="scientific">Parnassius mnemosyne</name>
    <name type="common">clouded apollo</name>
    <dbReference type="NCBI Taxonomy" id="213953"/>
    <lineage>
        <taxon>Eukaryota</taxon>
        <taxon>Metazoa</taxon>
        <taxon>Ecdysozoa</taxon>
        <taxon>Arthropoda</taxon>
        <taxon>Hexapoda</taxon>
        <taxon>Insecta</taxon>
        <taxon>Pterygota</taxon>
        <taxon>Neoptera</taxon>
        <taxon>Endopterygota</taxon>
        <taxon>Lepidoptera</taxon>
        <taxon>Glossata</taxon>
        <taxon>Ditrysia</taxon>
        <taxon>Papilionoidea</taxon>
        <taxon>Papilionidae</taxon>
        <taxon>Parnassiinae</taxon>
        <taxon>Parnassini</taxon>
        <taxon>Parnassius</taxon>
        <taxon>Driopa</taxon>
    </lineage>
</organism>
<dbReference type="InterPro" id="IPR009057">
    <property type="entry name" value="Homeodomain-like_sf"/>
</dbReference>
<dbReference type="Proteomes" id="UP001314205">
    <property type="component" value="Unassembled WGS sequence"/>
</dbReference>
<name>A0AAV1LK15_9NEOP</name>
<dbReference type="InterPro" id="IPR007889">
    <property type="entry name" value="HTH_Psq"/>
</dbReference>
<evidence type="ECO:0000256" key="2">
    <source>
        <dbReference type="PROSITE-ProRule" id="PRU00320"/>
    </source>
</evidence>
<evidence type="ECO:0000256" key="1">
    <source>
        <dbReference type="ARBA" id="ARBA00004123"/>
    </source>
</evidence>
<gene>
    <name evidence="4" type="ORF">PARMNEM_LOCUS14020</name>
</gene>
<dbReference type="PROSITE" id="PS50960">
    <property type="entry name" value="HTH_PSQ"/>
    <property type="match status" value="1"/>
</dbReference>
<protein>
    <recommendedName>
        <fullName evidence="3">HTH psq-type domain-containing protein</fullName>
    </recommendedName>
</protein>
<evidence type="ECO:0000259" key="3">
    <source>
        <dbReference type="PROSITE" id="PS50960"/>
    </source>
</evidence>
<keyword evidence="2" id="KW-0539">Nucleus</keyword>
<dbReference type="Gene3D" id="1.10.10.60">
    <property type="entry name" value="Homeodomain-like"/>
    <property type="match status" value="1"/>
</dbReference>
<dbReference type="AlphaFoldDB" id="A0AAV1LK15"/>